<dbReference type="PANTHER" id="PTHR14614">
    <property type="entry name" value="HEPATOCELLULAR CARCINOMA-ASSOCIATED ANTIGEN"/>
    <property type="match status" value="1"/>
</dbReference>
<dbReference type="AlphaFoldDB" id="A0A8H7UI55"/>
<organism evidence="1 2">
    <name type="scientific">Mortierella isabellina</name>
    <name type="common">Filamentous fungus</name>
    <name type="synonym">Umbelopsis isabellina</name>
    <dbReference type="NCBI Taxonomy" id="91625"/>
    <lineage>
        <taxon>Eukaryota</taxon>
        <taxon>Fungi</taxon>
        <taxon>Fungi incertae sedis</taxon>
        <taxon>Mucoromycota</taxon>
        <taxon>Mucoromycotina</taxon>
        <taxon>Umbelopsidomycetes</taxon>
        <taxon>Umbelopsidales</taxon>
        <taxon>Umbelopsidaceae</taxon>
        <taxon>Umbelopsis</taxon>
    </lineage>
</organism>
<reference evidence="1" key="1">
    <citation type="submission" date="2020-12" db="EMBL/GenBank/DDBJ databases">
        <title>Metabolic potential, ecology and presence of endohyphal bacteria is reflected in genomic diversity of Mucoromycotina.</title>
        <authorList>
            <person name="Muszewska A."/>
            <person name="Okrasinska A."/>
            <person name="Steczkiewicz K."/>
            <person name="Drgas O."/>
            <person name="Orlowska M."/>
            <person name="Perlinska-Lenart U."/>
            <person name="Aleksandrzak-Piekarczyk T."/>
            <person name="Szatraj K."/>
            <person name="Zielenkiewicz U."/>
            <person name="Pilsyk S."/>
            <person name="Malc E."/>
            <person name="Mieczkowski P."/>
            <person name="Kruszewska J.S."/>
            <person name="Biernat P."/>
            <person name="Pawlowska J."/>
        </authorList>
    </citation>
    <scope>NUCLEOTIDE SEQUENCE</scope>
    <source>
        <strain evidence="1">WA0000067209</strain>
    </source>
</reference>
<dbReference type="InterPro" id="IPR029063">
    <property type="entry name" value="SAM-dependent_MTases_sf"/>
</dbReference>
<comment type="caution">
    <text evidence="1">The sequence shown here is derived from an EMBL/GenBank/DDBJ whole genome shotgun (WGS) entry which is preliminary data.</text>
</comment>
<dbReference type="InterPro" id="IPR019410">
    <property type="entry name" value="Methyltransf_16"/>
</dbReference>
<dbReference type="Proteomes" id="UP000654370">
    <property type="component" value="Unassembled WGS sequence"/>
</dbReference>
<keyword evidence="2" id="KW-1185">Reference proteome</keyword>
<accession>A0A8H7UI55</accession>
<proteinExistence type="predicted"/>
<sequence>MPTERQLQILEERRKRREEYNSTSTSKIPLAIEGSRFPSFQFQKPLTEQDANANYFYINGTPIWLSQAASHDDHIIQDHTVRTSSSLWDCGVILAKYLERHPSSVCHKRVIELGAGKALPSIVAAALGARVVITDAKEGINAAEGVAALNNLHIHGRGHGWVESVQSLDWIDRESDMMNLQNGPFHVVLCSDVVWVEYLVPYLVQTMAELPLAVDAKILFAHQTRSTRIDNLLFEKLSEHGFVHEKIPNSELHPDFKKEAVCLMRIHRA</sequence>
<evidence type="ECO:0000313" key="2">
    <source>
        <dbReference type="Proteomes" id="UP000654370"/>
    </source>
</evidence>
<gene>
    <name evidence="1" type="ORF">INT43_007518</name>
</gene>
<dbReference type="SUPFAM" id="SSF53335">
    <property type="entry name" value="S-adenosyl-L-methionine-dependent methyltransferases"/>
    <property type="match status" value="1"/>
</dbReference>
<dbReference type="EMBL" id="JAEPQZ010000004">
    <property type="protein sequence ID" value="KAG2182587.1"/>
    <property type="molecule type" value="Genomic_DNA"/>
</dbReference>
<evidence type="ECO:0000313" key="1">
    <source>
        <dbReference type="EMBL" id="KAG2182587.1"/>
    </source>
</evidence>
<name>A0A8H7UI55_MORIS</name>
<dbReference type="PANTHER" id="PTHR14614:SF109">
    <property type="entry name" value="RIBOSOMAL LYSINE N-METHYLTRANSFERASE 5"/>
    <property type="match status" value="1"/>
</dbReference>
<dbReference type="Pfam" id="PF10294">
    <property type="entry name" value="Methyltransf_16"/>
    <property type="match status" value="1"/>
</dbReference>
<protein>
    <submittedName>
        <fullName evidence="1">Uncharacterized protein</fullName>
    </submittedName>
</protein>
<dbReference type="Gene3D" id="3.40.50.150">
    <property type="entry name" value="Vaccinia Virus protein VP39"/>
    <property type="match status" value="1"/>
</dbReference>
<dbReference type="OrthoDB" id="407325at2759"/>